<dbReference type="InterPro" id="IPR017871">
    <property type="entry name" value="ABC_transporter-like_CS"/>
</dbReference>
<sequence>MTELLSLKNVGIKTKETSQQIVTDVNLTVFPGKTTVLLGESGSGKTMLVKAITGILNRSHMSLTGNGFYRGTDLFSLSEAERRSWSHHIALIMQNPMTSFDPSLKIGKQMATGFQGRRSDVYGQAAHALKTVGLPRPKELLKSYPHELSGGMLQRVMIAIAMMQSASVIVADEPTTALDVVNQELVLNELNKLRKTGVGLLLITHDFQVAKKCADVITVMREGRIVESGEAKQVLERPKNEYTKALLEASVLCRKG</sequence>
<reference evidence="11 12" key="1">
    <citation type="submission" date="2019-08" db="EMBL/GenBank/DDBJ databases">
        <title>In-depth cultivation of the pig gut microbiome towards novel bacterial diversity and tailored functional studies.</title>
        <authorList>
            <person name="Wylensek D."/>
            <person name="Hitch T.C.A."/>
            <person name="Clavel T."/>
        </authorList>
    </citation>
    <scope>NUCLEOTIDE SEQUENCE [LARGE SCALE GENOMIC DNA]</scope>
    <source>
        <strain evidence="11 12">WCA3-601-WT-6J</strain>
    </source>
</reference>
<comment type="subcellular location">
    <subcellularLocation>
        <location evidence="1">Cell membrane</location>
        <topology evidence="1">Peripheral membrane protein</topology>
    </subcellularLocation>
</comment>
<dbReference type="GO" id="GO:0005524">
    <property type="term" value="F:ATP binding"/>
    <property type="evidence" value="ECO:0007669"/>
    <property type="project" value="UniProtKB-KW"/>
</dbReference>
<dbReference type="SUPFAM" id="SSF52540">
    <property type="entry name" value="P-loop containing nucleoside triphosphate hydrolases"/>
    <property type="match status" value="1"/>
</dbReference>
<keyword evidence="8" id="KW-1278">Translocase</keyword>
<evidence type="ECO:0000259" key="10">
    <source>
        <dbReference type="PROSITE" id="PS50893"/>
    </source>
</evidence>
<dbReference type="InterPro" id="IPR050388">
    <property type="entry name" value="ABC_Ni/Peptide_Import"/>
</dbReference>
<dbReference type="InterPro" id="IPR003439">
    <property type="entry name" value="ABC_transporter-like_ATP-bd"/>
</dbReference>
<dbReference type="Gene3D" id="3.40.50.300">
    <property type="entry name" value="P-loop containing nucleotide triphosphate hydrolases"/>
    <property type="match status" value="1"/>
</dbReference>
<name>A0A6I2U8X9_9FIRM</name>
<protein>
    <submittedName>
        <fullName evidence="11">ABC transporter ATP-binding protein</fullName>
    </submittedName>
</protein>
<evidence type="ECO:0000256" key="4">
    <source>
        <dbReference type="ARBA" id="ARBA00022475"/>
    </source>
</evidence>
<dbReference type="Pfam" id="PF00005">
    <property type="entry name" value="ABC_tran"/>
    <property type="match status" value="1"/>
</dbReference>
<dbReference type="EMBL" id="VUNJ01000004">
    <property type="protein sequence ID" value="MST91375.1"/>
    <property type="molecule type" value="Genomic_DNA"/>
</dbReference>
<dbReference type="PROSITE" id="PS50893">
    <property type="entry name" value="ABC_TRANSPORTER_2"/>
    <property type="match status" value="1"/>
</dbReference>
<dbReference type="InterPro" id="IPR003593">
    <property type="entry name" value="AAA+_ATPase"/>
</dbReference>
<keyword evidence="4" id="KW-1003">Cell membrane</keyword>
<dbReference type="RefSeq" id="WP_154522081.1">
    <property type="nucleotide sequence ID" value="NZ_VUNJ01000004.1"/>
</dbReference>
<dbReference type="GO" id="GO:0005886">
    <property type="term" value="C:plasma membrane"/>
    <property type="evidence" value="ECO:0007669"/>
    <property type="project" value="UniProtKB-SubCell"/>
</dbReference>
<dbReference type="PANTHER" id="PTHR43297:SF14">
    <property type="entry name" value="ATPASE AAA-TYPE CORE DOMAIN-CONTAINING PROTEIN"/>
    <property type="match status" value="1"/>
</dbReference>
<proteinExistence type="inferred from homology"/>
<evidence type="ECO:0000313" key="12">
    <source>
        <dbReference type="Proteomes" id="UP000431913"/>
    </source>
</evidence>
<keyword evidence="3" id="KW-0813">Transport</keyword>
<evidence type="ECO:0000256" key="9">
    <source>
        <dbReference type="ARBA" id="ARBA00023136"/>
    </source>
</evidence>
<evidence type="ECO:0000256" key="7">
    <source>
        <dbReference type="ARBA" id="ARBA00022840"/>
    </source>
</evidence>
<keyword evidence="6" id="KW-0547">Nucleotide-binding</keyword>
<keyword evidence="7 11" id="KW-0067">ATP-binding</keyword>
<evidence type="ECO:0000256" key="1">
    <source>
        <dbReference type="ARBA" id="ARBA00004202"/>
    </source>
</evidence>
<evidence type="ECO:0000313" key="11">
    <source>
        <dbReference type="EMBL" id="MST91375.1"/>
    </source>
</evidence>
<evidence type="ECO:0000256" key="5">
    <source>
        <dbReference type="ARBA" id="ARBA00022519"/>
    </source>
</evidence>
<comment type="caution">
    <text evidence="11">The sequence shown here is derived from an EMBL/GenBank/DDBJ whole genome shotgun (WGS) entry which is preliminary data.</text>
</comment>
<dbReference type="InterPro" id="IPR027417">
    <property type="entry name" value="P-loop_NTPase"/>
</dbReference>
<evidence type="ECO:0000256" key="8">
    <source>
        <dbReference type="ARBA" id="ARBA00022967"/>
    </source>
</evidence>
<gene>
    <name evidence="11" type="ORF">FYJ76_05390</name>
</gene>
<evidence type="ECO:0000256" key="3">
    <source>
        <dbReference type="ARBA" id="ARBA00022448"/>
    </source>
</evidence>
<comment type="similarity">
    <text evidence="2">Belongs to the ABC transporter superfamily.</text>
</comment>
<dbReference type="PROSITE" id="PS00211">
    <property type="entry name" value="ABC_TRANSPORTER_1"/>
    <property type="match status" value="1"/>
</dbReference>
<accession>A0A6I2U8X9</accession>
<dbReference type="CDD" id="cd03257">
    <property type="entry name" value="ABC_NikE_OppD_transporters"/>
    <property type="match status" value="1"/>
</dbReference>
<dbReference type="SMART" id="SM00382">
    <property type="entry name" value="AAA"/>
    <property type="match status" value="1"/>
</dbReference>
<dbReference type="GO" id="GO:0016887">
    <property type="term" value="F:ATP hydrolysis activity"/>
    <property type="evidence" value="ECO:0007669"/>
    <property type="project" value="InterPro"/>
</dbReference>
<dbReference type="Proteomes" id="UP000431913">
    <property type="component" value="Unassembled WGS sequence"/>
</dbReference>
<keyword evidence="9" id="KW-0472">Membrane</keyword>
<dbReference type="PANTHER" id="PTHR43297">
    <property type="entry name" value="OLIGOPEPTIDE TRANSPORT ATP-BINDING PROTEIN APPD"/>
    <property type="match status" value="1"/>
</dbReference>
<dbReference type="AlphaFoldDB" id="A0A6I2U8X9"/>
<evidence type="ECO:0000256" key="2">
    <source>
        <dbReference type="ARBA" id="ARBA00005417"/>
    </source>
</evidence>
<keyword evidence="5" id="KW-0997">Cell inner membrane</keyword>
<feature type="domain" description="ABC transporter" evidence="10">
    <location>
        <begin position="5"/>
        <end position="247"/>
    </location>
</feature>
<organism evidence="11 12">
    <name type="scientific">Ruthenibacterium lactatiformans</name>
    <dbReference type="NCBI Taxonomy" id="1550024"/>
    <lineage>
        <taxon>Bacteria</taxon>
        <taxon>Bacillati</taxon>
        <taxon>Bacillota</taxon>
        <taxon>Clostridia</taxon>
        <taxon>Eubacteriales</taxon>
        <taxon>Oscillospiraceae</taxon>
        <taxon>Ruthenibacterium</taxon>
    </lineage>
</organism>
<evidence type="ECO:0000256" key="6">
    <source>
        <dbReference type="ARBA" id="ARBA00022741"/>
    </source>
</evidence>